<dbReference type="PANTHER" id="PTHR34400:SF4">
    <property type="entry name" value="MEMBRANE PROTEIN"/>
    <property type="match status" value="1"/>
</dbReference>
<reference evidence="2 3" key="1">
    <citation type="journal article" date="2016" name="Mol. Biol. Evol.">
        <title>Comparative Genomics of Early-Diverging Mushroom-Forming Fungi Provides Insights into the Origins of Lignocellulose Decay Capabilities.</title>
        <authorList>
            <person name="Nagy L.G."/>
            <person name="Riley R."/>
            <person name="Tritt A."/>
            <person name="Adam C."/>
            <person name="Daum C."/>
            <person name="Floudas D."/>
            <person name="Sun H."/>
            <person name="Yadav J.S."/>
            <person name="Pangilinan J."/>
            <person name="Larsson K.H."/>
            <person name="Matsuura K."/>
            <person name="Barry K."/>
            <person name="Labutti K."/>
            <person name="Kuo R."/>
            <person name="Ohm R.A."/>
            <person name="Bhattacharya S.S."/>
            <person name="Shirouzu T."/>
            <person name="Yoshinaga Y."/>
            <person name="Martin F.M."/>
            <person name="Grigoriev I.V."/>
            <person name="Hibbett D.S."/>
        </authorList>
    </citation>
    <scope>NUCLEOTIDE SEQUENCE [LARGE SCALE GENOMIC DNA]</scope>
    <source>
        <strain evidence="2 3">CBS 109695</strain>
    </source>
</reference>
<dbReference type="Pfam" id="PF12902">
    <property type="entry name" value="Ferritin-like"/>
    <property type="match status" value="1"/>
</dbReference>
<feature type="domain" description="Iminophenyl-pyruvate dimer synthase" evidence="1">
    <location>
        <begin position="34"/>
        <end position="254"/>
    </location>
</feature>
<accession>A0A165Z6X7</accession>
<dbReference type="PANTHER" id="PTHR34400">
    <property type="match status" value="1"/>
</dbReference>
<organism evidence="2 3">
    <name type="scientific">Athelia psychrophila</name>
    <dbReference type="NCBI Taxonomy" id="1759441"/>
    <lineage>
        <taxon>Eukaryota</taxon>
        <taxon>Fungi</taxon>
        <taxon>Dikarya</taxon>
        <taxon>Basidiomycota</taxon>
        <taxon>Agaricomycotina</taxon>
        <taxon>Agaricomycetes</taxon>
        <taxon>Agaricomycetidae</taxon>
        <taxon>Atheliales</taxon>
        <taxon>Atheliaceae</taxon>
        <taxon>Athelia</taxon>
    </lineage>
</organism>
<keyword evidence="3" id="KW-1185">Reference proteome</keyword>
<protein>
    <recommendedName>
        <fullName evidence="1">Iminophenyl-pyruvate dimer synthase domain-containing protein</fullName>
    </recommendedName>
</protein>
<dbReference type="AlphaFoldDB" id="A0A165Z6X7"/>
<gene>
    <name evidence="2" type="ORF">FIBSPDRAFT_963272</name>
</gene>
<dbReference type="Gene3D" id="1.20.1260.10">
    <property type="match status" value="1"/>
</dbReference>
<dbReference type="STRING" id="436010.A0A165Z6X7"/>
<dbReference type="InterPro" id="IPR012347">
    <property type="entry name" value="Ferritin-like"/>
</dbReference>
<dbReference type="OrthoDB" id="3143730at2759"/>
<proteinExistence type="predicted"/>
<dbReference type="Proteomes" id="UP000076532">
    <property type="component" value="Unassembled WGS sequence"/>
</dbReference>
<dbReference type="EMBL" id="KV417683">
    <property type="protein sequence ID" value="KZP10282.1"/>
    <property type="molecule type" value="Genomic_DNA"/>
</dbReference>
<dbReference type="InterPro" id="IPR026820">
    <property type="entry name" value="VioB/RebD_dom"/>
</dbReference>
<evidence type="ECO:0000313" key="2">
    <source>
        <dbReference type="EMBL" id="KZP10282.1"/>
    </source>
</evidence>
<evidence type="ECO:0000313" key="3">
    <source>
        <dbReference type="Proteomes" id="UP000076532"/>
    </source>
</evidence>
<name>A0A165Z6X7_9AGAM</name>
<sequence>MPAPNRPVHEPPRRPPDWKNMPVLDGIAELKRHLHTAMLVELYTIPLYLFAAYSIIPGASEPTAFSAILGIVRQEMLHLGLAGNILRAIGGKPLIYGPGITPHYPVDLFYHQTVKMDLKSATKDHIGVFVAVEAPVEGPAEIVSASLGSEIGILSNYGSIAEFYEETRNGLNIVSNKYTVENPGKTIWDNSEAGNQFQASDGSWHSSDMLAIRDLKSADDSIELIIEQGEGAMLGSSSTANYGPSHWEIFKTIHEGPELDCYTVVKNPVTSDYEKSVPKVYKVMLASDAVYSYLLLTMEKLWQHEGTVEERNPIVQANMRDLMGQIMKPFAEFLVTLKVDETVHAAAPFNLYTFKKGSSACEQLKTLFKEAVQAYGKLGDLQKWIDALIDIEI</sequence>
<evidence type="ECO:0000259" key="1">
    <source>
        <dbReference type="Pfam" id="PF12902"/>
    </source>
</evidence>